<comment type="caution">
    <text evidence="1">The sequence shown here is derived from an EMBL/GenBank/DDBJ whole genome shotgun (WGS) entry which is preliminary data.</text>
</comment>
<keyword evidence="2" id="KW-1185">Reference proteome</keyword>
<dbReference type="EMBL" id="CAJVPM010013140">
    <property type="protein sequence ID" value="CAG8592854.1"/>
    <property type="molecule type" value="Genomic_DNA"/>
</dbReference>
<protein>
    <submittedName>
        <fullName evidence="1">10427_t:CDS:1</fullName>
    </submittedName>
</protein>
<gene>
    <name evidence="1" type="ORF">SCALOS_LOCUS6643</name>
</gene>
<sequence length="66" mass="7723">MSKILLELDNKKMIAAKETAIKFHTKRISLANTRPEILNKLYKFSFSLQRLVAEEIYAVAKRLKEE</sequence>
<proteinExistence type="predicted"/>
<evidence type="ECO:0000313" key="2">
    <source>
        <dbReference type="Proteomes" id="UP000789860"/>
    </source>
</evidence>
<organism evidence="1 2">
    <name type="scientific">Scutellospora calospora</name>
    <dbReference type="NCBI Taxonomy" id="85575"/>
    <lineage>
        <taxon>Eukaryota</taxon>
        <taxon>Fungi</taxon>
        <taxon>Fungi incertae sedis</taxon>
        <taxon>Mucoromycota</taxon>
        <taxon>Glomeromycotina</taxon>
        <taxon>Glomeromycetes</taxon>
        <taxon>Diversisporales</taxon>
        <taxon>Gigasporaceae</taxon>
        <taxon>Scutellospora</taxon>
    </lineage>
</organism>
<feature type="non-terminal residue" evidence="1">
    <location>
        <position position="66"/>
    </location>
</feature>
<name>A0ACA9MHE8_9GLOM</name>
<accession>A0ACA9MHE8</accession>
<dbReference type="Proteomes" id="UP000789860">
    <property type="component" value="Unassembled WGS sequence"/>
</dbReference>
<evidence type="ECO:0000313" key="1">
    <source>
        <dbReference type="EMBL" id="CAG8592854.1"/>
    </source>
</evidence>
<reference evidence="1" key="1">
    <citation type="submission" date="2021-06" db="EMBL/GenBank/DDBJ databases">
        <authorList>
            <person name="Kallberg Y."/>
            <person name="Tangrot J."/>
            <person name="Rosling A."/>
        </authorList>
    </citation>
    <scope>NUCLEOTIDE SEQUENCE</scope>
    <source>
        <strain evidence="1">AU212A</strain>
    </source>
</reference>